<reference evidence="3" key="1">
    <citation type="submission" date="2020-12" db="UniProtKB">
        <authorList>
            <consortium name="WormBaseParasite"/>
        </authorList>
    </citation>
    <scope>IDENTIFICATION</scope>
    <source>
        <strain evidence="3">MHco3</strain>
    </source>
</reference>
<accession>A0A7I4XUU4</accession>
<proteinExistence type="predicted"/>
<feature type="compositionally biased region" description="Basic and acidic residues" evidence="1">
    <location>
        <begin position="230"/>
        <end position="246"/>
    </location>
</feature>
<evidence type="ECO:0000313" key="2">
    <source>
        <dbReference type="Proteomes" id="UP000025227"/>
    </source>
</evidence>
<dbReference type="OMA" id="KIMPANI"/>
<feature type="compositionally biased region" description="Polar residues" evidence="1">
    <location>
        <begin position="37"/>
        <end position="48"/>
    </location>
</feature>
<sequence>MADNRGRPPKLPPRPDSQSDRPTWTVTRRERTELSPLRSTSPFQSRTVTTTERVQILQMPINLTEQQIEPARLLALSPHGNPTQSVSSTVTTLAAEGIPLISGVTSDGVSLFQGILYCPESRHTTTIITTTTTTYRMVEVSDSDSLSDDFELVDSSTLTVDVPLVTSRTSSPSQYMIVAKKETEAPLSPVLRSTMNIDLELFPKRIERAKELDEKPLVEEVSVYHSGVSSDHDGTQSTSELEKVESPEIYTQEDVTSASDKDYGINIRSSSDLKTISTSSDDEDLVLIEREMVQMTTSESSIGDEKYEGDLKEKGTEESIQIASERKEETQGMTTADVAKMFSEKITRMLQKQPATMDYLPSQMLTRRVTLTETQEDIETKTVTEEIFLRESQLAGTDKDQSMLSKGVEPVEKKYYGYPSTSSYEGPLDSFMRTSDIYGEPLKQYVTVYHSGRSDEPVPKPEEQHIDIADAAKAFGEKVTGLFRRGPAHLDYPVSERYEGPLDSTPRTDDIYDEPLTHHVTVYHSGRSDEPVPKPEEERIDIADAAKAFGEKVTGLFRRGPAHLDYPVSERYEGPLDSTPRTDDIYGEPLTHHVTVYHSGRSDEPVPKPEEEHVDIADAAKAFGEKITGLFKRRPTIPDYPTSEPYFGPLADTSRREDIESQPLRTVVTVYHSGRSDVPLEKAAVITEEVPPVRDVYYEYPTTAVYEGPLDSTPRTDDIYGEPLTQYVSVYHSGRSDEPVPKPEEEHIDIADAAKAFGEKVTGLFRRGPAHLDYPVSERYEGPLDSTPRTDDIYGEPLTHHVTVYHSGRSDEPVPKPEEERIDIADAAKAFGEKVTGHCSEEALRILTILSQRDMKDLLTALREPMTSMVNH</sequence>
<dbReference type="OrthoDB" id="5843047at2759"/>
<protein>
    <submittedName>
        <fullName evidence="3">Death domain-containing protein</fullName>
    </submittedName>
</protein>
<dbReference type="AlphaFoldDB" id="A0A7I4XUU4"/>
<feature type="region of interest" description="Disordered" evidence="1">
    <location>
        <begin position="1"/>
        <end position="48"/>
    </location>
</feature>
<evidence type="ECO:0000256" key="1">
    <source>
        <dbReference type="SAM" id="MobiDB-lite"/>
    </source>
</evidence>
<keyword evidence="2" id="KW-1185">Reference proteome</keyword>
<dbReference type="Proteomes" id="UP000025227">
    <property type="component" value="Unplaced"/>
</dbReference>
<dbReference type="WBParaSite" id="HCON_00014045-00001">
    <property type="protein sequence ID" value="HCON_00014045-00001"/>
    <property type="gene ID" value="HCON_00014045"/>
</dbReference>
<name>A0A7I4XUU4_HAECO</name>
<evidence type="ECO:0000313" key="3">
    <source>
        <dbReference type="WBParaSite" id="HCON_00014045-00001"/>
    </source>
</evidence>
<feature type="region of interest" description="Disordered" evidence="1">
    <location>
        <begin position="227"/>
        <end position="252"/>
    </location>
</feature>
<organism evidence="2 3">
    <name type="scientific">Haemonchus contortus</name>
    <name type="common">Barber pole worm</name>
    <dbReference type="NCBI Taxonomy" id="6289"/>
    <lineage>
        <taxon>Eukaryota</taxon>
        <taxon>Metazoa</taxon>
        <taxon>Ecdysozoa</taxon>
        <taxon>Nematoda</taxon>
        <taxon>Chromadorea</taxon>
        <taxon>Rhabditida</taxon>
        <taxon>Rhabditina</taxon>
        <taxon>Rhabditomorpha</taxon>
        <taxon>Strongyloidea</taxon>
        <taxon>Trichostrongylidae</taxon>
        <taxon>Haemonchus</taxon>
    </lineage>
</organism>